<proteinExistence type="inferred from homology"/>
<evidence type="ECO:0000313" key="7">
    <source>
        <dbReference type="EMBL" id="KTD13389.1"/>
    </source>
</evidence>
<dbReference type="GO" id="GO:0016020">
    <property type="term" value="C:membrane"/>
    <property type="evidence" value="ECO:0007669"/>
    <property type="project" value="UniProtKB-SubCell"/>
</dbReference>
<dbReference type="RefSeq" id="WP_058448259.1">
    <property type="nucleotide sequence ID" value="NZ_CAAAJF010000003.1"/>
</dbReference>
<dbReference type="InterPro" id="IPR002549">
    <property type="entry name" value="AI-2E-like"/>
</dbReference>
<keyword evidence="5 6" id="KW-0472">Membrane</keyword>
<feature type="transmembrane region" description="Helical" evidence="6">
    <location>
        <begin position="31"/>
        <end position="49"/>
    </location>
</feature>
<feature type="transmembrane region" description="Helical" evidence="6">
    <location>
        <begin position="61"/>
        <end position="84"/>
    </location>
</feature>
<dbReference type="Pfam" id="PF01594">
    <property type="entry name" value="AI-2E_transport"/>
    <property type="match status" value="1"/>
</dbReference>
<organism evidence="7 9">
    <name type="scientific">Legionella jamestowniensis</name>
    <dbReference type="NCBI Taxonomy" id="455"/>
    <lineage>
        <taxon>Bacteria</taxon>
        <taxon>Pseudomonadati</taxon>
        <taxon>Pseudomonadota</taxon>
        <taxon>Gammaproteobacteria</taxon>
        <taxon>Legionellales</taxon>
        <taxon>Legionellaceae</taxon>
        <taxon>Legionella</taxon>
    </lineage>
</organism>
<comment type="caution">
    <text evidence="7">The sequence shown here is derived from an EMBL/GenBank/DDBJ whole genome shotgun (WGS) entry which is preliminary data.</text>
</comment>
<comment type="subcellular location">
    <subcellularLocation>
        <location evidence="1">Membrane</location>
        <topology evidence="1">Multi-pass membrane protein</topology>
    </subcellularLocation>
</comment>
<name>A0A0W0V0E1_9GAMM</name>
<evidence type="ECO:0000256" key="3">
    <source>
        <dbReference type="ARBA" id="ARBA00022692"/>
    </source>
</evidence>
<reference evidence="8 10" key="2">
    <citation type="submission" date="2016-05" db="EMBL/GenBank/DDBJ databases">
        <authorList>
            <person name="Prochazka B."/>
            <person name="Indra A."/>
            <person name="Hasenberger P."/>
            <person name="Blaschitz M."/>
            <person name="Wagner L."/>
            <person name="Wewalka G."/>
            <person name="Sorschag S."/>
            <person name="Schmid D."/>
            <person name="Ruppitsch W."/>
        </authorList>
    </citation>
    <scope>NUCLEOTIDE SEQUENCE [LARGE SCALE GENOMIC DNA]</scope>
    <source>
        <strain evidence="8 10">974010_12</strain>
    </source>
</reference>
<dbReference type="AlphaFoldDB" id="A0A0W0V0E1"/>
<dbReference type="Proteomes" id="UP000093336">
    <property type="component" value="Unassembled WGS sequence"/>
</dbReference>
<evidence type="ECO:0000256" key="2">
    <source>
        <dbReference type="ARBA" id="ARBA00009773"/>
    </source>
</evidence>
<evidence type="ECO:0000256" key="1">
    <source>
        <dbReference type="ARBA" id="ARBA00004141"/>
    </source>
</evidence>
<dbReference type="EMBL" id="LYOZ01000016">
    <property type="protein sequence ID" value="OCH98412.1"/>
    <property type="molecule type" value="Genomic_DNA"/>
</dbReference>
<evidence type="ECO:0000256" key="6">
    <source>
        <dbReference type="SAM" id="Phobius"/>
    </source>
</evidence>
<dbReference type="PATRIC" id="fig|455.5.peg.187"/>
<dbReference type="STRING" id="455.Ljam_0179"/>
<feature type="transmembrane region" description="Helical" evidence="6">
    <location>
        <begin position="296"/>
        <end position="314"/>
    </location>
</feature>
<feature type="transmembrane region" description="Helical" evidence="6">
    <location>
        <begin position="212"/>
        <end position="233"/>
    </location>
</feature>
<accession>A0A0W0V0E1</accession>
<dbReference type="OrthoDB" id="106838at2"/>
<sequence>MNDNHKELISIGLTIGIILFALFIVHRFIPSMIWATIIGIATYPLYLRWRYFFGNHHNLSALLFTSILALLFLLPLSWLATILIKELQLFINYLQTINRQGGQAPSLLQQFPVIGNDLVTYWDNNIGQPGMVRSLLSNLHLSLTPASYYIKQIGVNLAHRGFQLGFTLLALFFFFRDGDKLIQQVNHIGEFCLGQRWFRYADRLPSALRATVNGTIVVGLGVGFLMGVCYMLVGFPAPTLTGFITAFAAMIPFVVPVVFVIVALILLSMGSMISAIIVVIWGTIVMFVADHFIKPVLIGGAIKLPFLAVLFGILGGVETLGLLGLFVGPIIMVLFVTLWQEPQGNVKPALVRKEV</sequence>
<dbReference type="PANTHER" id="PTHR21716:SF61">
    <property type="entry name" value="BLR8064 PROTEIN"/>
    <property type="match status" value="1"/>
</dbReference>
<dbReference type="EMBL" id="LNYG01000001">
    <property type="protein sequence ID" value="KTD13389.1"/>
    <property type="molecule type" value="Genomic_DNA"/>
</dbReference>
<evidence type="ECO:0000256" key="5">
    <source>
        <dbReference type="ARBA" id="ARBA00023136"/>
    </source>
</evidence>
<feature type="transmembrane region" description="Helical" evidence="6">
    <location>
        <begin position="7"/>
        <end position="25"/>
    </location>
</feature>
<feature type="transmembrane region" description="Helical" evidence="6">
    <location>
        <begin position="240"/>
        <end position="266"/>
    </location>
</feature>
<dbReference type="Proteomes" id="UP000054715">
    <property type="component" value="Unassembled WGS sequence"/>
</dbReference>
<dbReference type="PANTHER" id="PTHR21716">
    <property type="entry name" value="TRANSMEMBRANE PROTEIN"/>
    <property type="match status" value="1"/>
</dbReference>
<feature type="transmembrane region" description="Helical" evidence="6">
    <location>
        <begin position="272"/>
        <end position="289"/>
    </location>
</feature>
<feature type="transmembrane region" description="Helical" evidence="6">
    <location>
        <begin position="157"/>
        <end position="175"/>
    </location>
</feature>
<gene>
    <name evidence="8" type="ORF">A8135_12740</name>
    <name evidence="7" type="ORF">Ljam_0179</name>
</gene>
<evidence type="ECO:0000313" key="10">
    <source>
        <dbReference type="Proteomes" id="UP000093336"/>
    </source>
</evidence>
<feature type="transmembrane region" description="Helical" evidence="6">
    <location>
        <begin position="320"/>
        <end position="339"/>
    </location>
</feature>
<evidence type="ECO:0000313" key="8">
    <source>
        <dbReference type="EMBL" id="OCH98412.1"/>
    </source>
</evidence>
<evidence type="ECO:0000256" key="4">
    <source>
        <dbReference type="ARBA" id="ARBA00022989"/>
    </source>
</evidence>
<comment type="similarity">
    <text evidence="2">Belongs to the autoinducer-2 exporter (AI-2E) (TC 2.A.86) family.</text>
</comment>
<reference evidence="7 9" key="1">
    <citation type="submission" date="2015-11" db="EMBL/GenBank/DDBJ databases">
        <title>Genomic analysis of 38 Legionella species identifies large and diverse effector repertoires.</title>
        <authorList>
            <person name="Burstein D."/>
            <person name="Amaro F."/>
            <person name="Zusman T."/>
            <person name="Lifshitz Z."/>
            <person name="Cohen O."/>
            <person name="Gilbert J.A."/>
            <person name="Pupko T."/>
            <person name="Shuman H.A."/>
            <person name="Segal G."/>
        </authorList>
    </citation>
    <scope>NUCLEOTIDE SEQUENCE [LARGE SCALE GENOMIC DNA]</scope>
    <source>
        <strain evidence="7 9">JA-26-G1-E2</strain>
    </source>
</reference>
<keyword evidence="4 6" id="KW-1133">Transmembrane helix</keyword>
<evidence type="ECO:0000313" key="9">
    <source>
        <dbReference type="Proteomes" id="UP000054715"/>
    </source>
</evidence>
<keyword evidence="10" id="KW-1185">Reference proteome</keyword>
<keyword evidence="3 6" id="KW-0812">Transmembrane</keyword>
<protein>
    <submittedName>
        <fullName evidence="8">AI-2E family transporter</fullName>
    </submittedName>
    <submittedName>
        <fullName evidence="7">Transmembrane permease</fullName>
    </submittedName>
</protein>